<dbReference type="Proteomes" id="UP001209257">
    <property type="component" value="Unassembled WGS sequence"/>
</dbReference>
<keyword evidence="1" id="KW-0812">Transmembrane</keyword>
<name>A0ABT2VQI3_9ALTE</name>
<sequence length="233" mass="25542">MNYLAEERRNALAAEYVLGTLRGQARRRYQKLMMESQLISETTWLWEQYLNGLGESVPPVSPSSAVWENIQSRLGFTDSEADNQKVISLYQKRSRRWRTMTGVAAAAAFIIAVLFGTSEPPVTVAPTHIAVVNNADAEPLWLIEVSPESLTVRSTAKLTERADKDFELWMVPANGQAPISLGVLPEDGRWDRATPAILLRPDIAALAVSLEPPGGSPTGAPTEVLYISPLVSV</sequence>
<reference evidence="4" key="1">
    <citation type="submission" date="2023-07" db="EMBL/GenBank/DDBJ databases">
        <title>Study on multiphase classification of strain Alteromonas salexigens isolated from the Yellow Sea.</title>
        <authorList>
            <person name="Sun L."/>
        </authorList>
    </citation>
    <scope>NUCLEOTIDE SEQUENCE [LARGE SCALE GENOMIC DNA]</scope>
    <source>
        <strain evidence="4">ASW11-19</strain>
    </source>
</reference>
<evidence type="ECO:0000313" key="4">
    <source>
        <dbReference type="Proteomes" id="UP001209257"/>
    </source>
</evidence>
<evidence type="ECO:0000313" key="3">
    <source>
        <dbReference type="EMBL" id="MCU7555339.1"/>
    </source>
</evidence>
<keyword evidence="1" id="KW-1133">Transmembrane helix</keyword>
<organism evidence="3 4">
    <name type="scientific">Alteromonas salexigens</name>
    <dbReference type="NCBI Taxonomy" id="2982530"/>
    <lineage>
        <taxon>Bacteria</taxon>
        <taxon>Pseudomonadati</taxon>
        <taxon>Pseudomonadota</taxon>
        <taxon>Gammaproteobacteria</taxon>
        <taxon>Alteromonadales</taxon>
        <taxon>Alteromonadaceae</taxon>
        <taxon>Alteromonas/Salinimonas group</taxon>
        <taxon>Alteromonas</taxon>
    </lineage>
</organism>
<gene>
    <name evidence="3" type="ORF">OCL06_12150</name>
</gene>
<dbReference type="EMBL" id="JAOTJC010000011">
    <property type="protein sequence ID" value="MCU7555339.1"/>
    <property type="molecule type" value="Genomic_DNA"/>
</dbReference>
<keyword evidence="4" id="KW-1185">Reference proteome</keyword>
<dbReference type="Pfam" id="PF10099">
    <property type="entry name" value="RskA_C"/>
    <property type="match status" value="1"/>
</dbReference>
<dbReference type="RefSeq" id="WP_262994924.1">
    <property type="nucleotide sequence ID" value="NZ_JAOTJC010000011.1"/>
</dbReference>
<feature type="transmembrane region" description="Helical" evidence="1">
    <location>
        <begin position="97"/>
        <end position="116"/>
    </location>
</feature>
<evidence type="ECO:0000259" key="2">
    <source>
        <dbReference type="Pfam" id="PF10099"/>
    </source>
</evidence>
<keyword evidence="1" id="KW-0472">Membrane</keyword>
<proteinExistence type="predicted"/>
<evidence type="ECO:0000256" key="1">
    <source>
        <dbReference type="SAM" id="Phobius"/>
    </source>
</evidence>
<accession>A0ABT2VQI3</accession>
<dbReference type="InterPro" id="IPR018764">
    <property type="entry name" value="RskA_C"/>
</dbReference>
<protein>
    <submittedName>
        <fullName evidence="3">Anti-sigma factor</fullName>
    </submittedName>
</protein>
<feature type="domain" description="Anti-sigma K factor RskA C-terminal" evidence="2">
    <location>
        <begin position="104"/>
        <end position="222"/>
    </location>
</feature>
<comment type="caution">
    <text evidence="3">The sequence shown here is derived from an EMBL/GenBank/DDBJ whole genome shotgun (WGS) entry which is preliminary data.</text>
</comment>